<comment type="caution">
    <text evidence="1">The sequence shown here is derived from an EMBL/GenBank/DDBJ whole genome shotgun (WGS) entry which is preliminary data.</text>
</comment>
<dbReference type="STRING" id="333140.AWW68_19410"/>
<dbReference type="InterPro" id="IPR009899">
    <property type="entry name" value="ArdA"/>
</dbReference>
<evidence type="ECO:0008006" key="3">
    <source>
        <dbReference type="Google" id="ProtNLM"/>
    </source>
</evidence>
<organism evidence="1 2">
    <name type="scientific">Roseivirga spongicola</name>
    <dbReference type="NCBI Taxonomy" id="333140"/>
    <lineage>
        <taxon>Bacteria</taxon>
        <taxon>Pseudomonadati</taxon>
        <taxon>Bacteroidota</taxon>
        <taxon>Cytophagia</taxon>
        <taxon>Cytophagales</taxon>
        <taxon>Roseivirgaceae</taxon>
        <taxon>Roseivirga</taxon>
    </lineage>
</organism>
<dbReference type="Gene3D" id="3.10.20.480">
    <property type="entry name" value="Antirestriction protein ArdA, domain 1"/>
    <property type="match status" value="1"/>
</dbReference>
<keyword evidence="2" id="KW-1185">Reference proteome</keyword>
<name>A0A150XCK2_9BACT</name>
<dbReference type="Proteomes" id="UP000075606">
    <property type="component" value="Unassembled WGS sequence"/>
</dbReference>
<accession>A0A150XCK2</accession>
<gene>
    <name evidence="1" type="ORF">AWW68_19410</name>
</gene>
<dbReference type="InterPro" id="IPR041895">
    <property type="entry name" value="ArdA_dom1"/>
</dbReference>
<dbReference type="AlphaFoldDB" id="A0A150XCK2"/>
<evidence type="ECO:0000313" key="2">
    <source>
        <dbReference type="Proteomes" id="UP000075606"/>
    </source>
</evidence>
<sequence length="209" mass="24623">MGSRLLIKAVTQTKHLTLKQNKMQNARIFLTDYASYNNGTQFEFGHWVDLSDFSDASELMDYISEHFKQADEKSPLDEFGSTREEIMITDFEGFPKDFYSESMGEDDFENLYSFFEKCEACPYDYEVIEAFANLGNYDIEDVDKFFDALEESYQGEYSSDADFAQELAEELGYTNEKVFWPYTHIDWEWAARDLMIDYYESNGHYFRAI</sequence>
<evidence type="ECO:0000313" key="1">
    <source>
        <dbReference type="EMBL" id="KYG76416.1"/>
    </source>
</evidence>
<proteinExistence type="predicted"/>
<dbReference type="Pfam" id="PF07275">
    <property type="entry name" value="ArdA"/>
    <property type="match status" value="1"/>
</dbReference>
<protein>
    <recommendedName>
        <fullName evidence="3">Antirestriction protein</fullName>
    </recommendedName>
</protein>
<reference evidence="1 2" key="1">
    <citation type="submission" date="2016-01" db="EMBL/GenBank/DDBJ databases">
        <title>Genome sequencing of Roseivirga spongicola UST030701-084.</title>
        <authorList>
            <person name="Selvaratnam C."/>
            <person name="Thevarajoo S."/>
            <person name="Goh K.M."/>
            <person name="Ee R."/>
            <person name="Chan K.-G."/>
            <person name="Chong C.S."/>
        </authorList>
    </citation>
    <scope>NUCLEOTIDE SEQUENCE [LARGE SCALE GENOMIC DNA]</scope>
    <source>
        <strain evidence="1 2">UST030701-084</strain>
    </source>
</reference>
<dbReference type="EMBL" id="LRPC01000006">
    <property type="protein sequence ID" value="KYG76416.1"/>
    <property type="molecule type" value="Genomic_DNA"/>
</dbReference>